<protein>
    <submittedName>
        <fullName evidence="1">Uncharacterized protein</fullName>
    </submittedName>
</protein>
<keyword evidence="2" id="KW-1185">Reference proteome</keyword>
<dbReference type="EMBL" id="PVTE01000003">
    <property type="protein sequence ID" value="PRY44057.1"/>
    <property type="molecule type" value="Genomic_DNA"/>
</dbReference>
<name>A0A2T0TEG5_9BACT</name>
<proteinExistence type="predicted"/>
<evidence type="ECO:0000313" key="1">
    <source>
        <dbReference type="EMBL" id="PRY44057.1"/>
    </source>
</evidence>
<gene>
    <name evidence="1" type="ORF">CLV58_10326</name>
</gene>
<reference evidence="1 2" key="1">
    <citation type="submission" date="2018-03" db="EMBL/GenBank/DDBJ databases">
        <title>Genomic Encyclopedia of Archaeal and Bacterial Type Strains, Phase II (KMG-II): from individual species to whole genera.</title>
        <authorList>
            <person name="Goeker M."/>
        </authorList>
    </citation>
    <scope>NUCLEOTIDE SEQUENCE [LARGE SCALE GENOMIC DNA]</scope>
    <source>
        <strain evidence="1 2">DSM 28354</strain>
    </source>
</reference>
<comment type="caution">
    <text evidence="1">The sequence shown here is derived from an EMBL/GenBank/DDBJ whole genome shotgun (WGS) entry which is preliminary data.</text>
</comment>
<accession>A0A2T0TEG5</accession>
<sequence length="247" mass="27834">MVVYRIQATGRVVGALTKGILQTTSSTHVFRSHKKSRIDDRFGSPYLYSVPRLCSNATFSFGESSLKIRGFHLYPFAPPHEIQPVVVPKLTVERHADQPPVSVHVRFPLPFLNRPANQRRTFHFPDTQVAKKREQSFLIRFPLAQSLYRLNPSFHRITSGSAAQREAGHLRTAVSILLLTGLPQEDNYKFVCCQCLGGFNPSFHRITSGSCLTRLCRQWAWFIVSILLFTGLPQEAGARSACTGYIC</sequence>
<evidence type="ECO:0000313" key="2">
    <source>
        <dbReference type="Proteomes" id="UP000238375"/>
    </source>
</evidence>
<dbReference type="Proteomes" id="UP000238375">
    <property type="component" value="Unassembled WGS sequence"/>
</dbReference>
<dbReference type="AlphaFoldDB" id="A0A2T0TEG5"/>
<organism evidence="1 2">
    <name type="scientific">Spirosoma oryzae</name>
    <dbReference type="NCBI Taxonomy" id="1469603"/>
    <lineage>
        <taxon>Bacteria</taxon>
        <taxon>Pseudomonadati</taxon>
        <taxon>Bacteroidota</taxon>
        <taxon>Cytophagia</taxon>
        <taxon>Cytophagales</taxon>
        <taxon>Cytophagaceae</taxon>
        <taxon>Spirosoma</taxon>
    </lineage>
</organism>